<keyword evidence="7" id="KW-1133">Transmembrane helix</keyword>
<dbReference type="Pfam" id="PF00067">
    <property type="entry name" value="p450"/>
    <property type="match status" value="1"/>
</dbReference>
<feature type="transmembrane region" description="Helical" evidence="7">
    <location>
        <begin position="6"/>
        <end position="30"/>
    </location>
</feature>
<keyword evidence="9" id="KW-1185">Reference proteome</keyword>
<dbReference type="InterPro" id="IPR002403">
    <property type="entry name" value="Cyt_P450_E_grp-IV"/>
</dbReference>
<dbReference type="InterPro" id="IPR050529">
    <property type="entry name" value="CYP450_sterol_14alpha_dmase"/>
</dbReference>
<proteinExistence type="inferred from homology"/>
<keyword evidence="3 6" id="KW-0349">Heme</keyword>
<accession>A0A6G1L2Y3</accession>
<evidence type="ECO:0000313" key="9">
    <source>
        <dbReference type="Proteomes" id="UP000799436"/>
    </source>
</evidence>
<evidence type="ECO:0000256" key="7">
    <source>
        <dbReference type="SAM" id="Phobius"/>
    </source>
</evidence>
<sequence length="500" mass="55543">MTTSTVLWTLWTIVYGLAIAAALVCTYTWLSTTINFYPSSQDVSEASNKQPRSPPTIPYVVPGLGNTIGFSNQKIGAYWQWLRRLSVQYQSKAFAIMLAGVNTTLVFSPEGISALFKSRALSRAGLDQRLGANVLAMCKHDAAKAFPTKDHGTTARIHSEHLLNTSAVNALTSKYMQCFHRELNEDEHLQEGVDVNLYDWLCQRIFRSSTTALYGSKLLAMHPDFDTDYRVWEDNMLGMLVGTPRLFAPKAYAARDRTVRKLEAWLEEGYRSPAERDPDWEPSFWRPGPSADLIFLAGILSNATPATGWLLMHILPPTGPPGLQDRIMEELSSVQRTDGSIDVPGLTRPPLLNSAFHEILRLYVDLLVVRHVDESVALDSHFVKQGEHVMAPTWMTHRDAQDFERPTEFDPERFLCTDAETGKLSYSTSGLSGKYFPFGGGHYMCPGRNFAKQEVLGSVAVLLLDFDLSFVGFVGGDGFPTPKNNYAGNQVVGIAGDFEG</sequence>
<dbReference type="PANTHER" id="PTHR24304:SF2">
    <property type="entry name" value="24-HYDROXYCHOLESTEROL 7-ALPHA-HYDROXYLASE"/>
    <property type="match status" value="1"/>
</dbReference>
<dbReference type="InterPro" id="IPR001128">
    <property type="entry name" value="Cyt_P450"/>
</dbReference>
<evidence type="ECO:0000256" key="1">
    <source>
        <dbReference type="ARBA" id="ARBA00001971"/>
    </source>
</evidence>
<evidence type="ECO:0000313" key="8">
    <source>
        <dbReference type="EMBL" id="KAF2767281.1"/>
    </source>
</evidence>
<dbReference type="GO" id="GO:0016705">
    <property type="term" value="F:oxidoreductase activity, acting on paired donors, with incorporation or reduction of molecular oxygen"/>
    <property type="evidence" value="ECO:0007669"/>
    <property type="project" value="InterPro"/>
</dbReference>
<keyword evidence="5 6" id="KW-0408">Iron</keyword>
<dbReference type="SUPFAM" id="SSF48264">
    <property type="entry name" value="Cytochrome P450"/>
    <property type="match status" value="1"/>
</dbReference>
<dbReference type="PANTHER" id="PTHR24304">
    <property type="entry name" value="CYTOCHROME P450 FAMILY 7"/>
    <property type="match status" value="1"/>
</dbReference>
<evidence type="ECO:0000256" key="4">
    <source>
        <dbReference type="ARBA" id="ARBA00022723"/>
    </source>
</evidence>
<dbReference type="CDD" id="cd11040">
    <property type="entry name" value="CYP7_CYP8-like"/>
    <property type="match status" value="1"/>
</dbReference>
<keyword evidence="7" id="KW-0472">Membrane</keyword>
<organism evidence="8 9">
    <name type="scientific">Teratosphaeria nubilosa</name>
    <dbReference type="NCBI Taxonomy" id="161662"/>
    <lineage>
        <taxon>Eukaryota</taxon>
        <taxon>Fungi</taxon>
        <taxon>Dikarya</taxon>
        <taxon>Ascomycota</taxon>
        <taxon>Pezizomycotina</taxon>
        <taxon>Dothideomycetes</taxon>
        <taxon>Dothideomycetidae</taxon>
        <taxon>Mycosphaerellales</taxon>
        <taxon>Teratosphaeriaceae</taxon>
        <taxon>Teratosphaeria</taxon>
    </lineage>
</organism>
<keyword evidence="4 6" id="KW-0479">Metal-binding</keyword>
<gene>
    <name evidence="8" type="ORF">EJ03DRAFT_353192</name>
</gene>
<evidence type="ECO:0000256" key="2">
    <source>
        <dbReference type="ARBA" id="ARBA00010617"/>
    </source>
</evidence>
<dbReference type="Proteomes" id="UP000799436">
    <property type="component" value="Unassembled WGS sequence"/>
</dbReference>
<protein>
    <submittedName>
        <fullName evidence="8">Cytochrome P450</fullName>
    </submittedName>
</protein>
<reference evidence="8" key="1">
    <citation type="journal article" date="2020" name="Stud. Mycol.">
        <title>101 Dothideomycetes genomes: a test case for predicting lifestyles and emergence of pathogens.</title>
        <authorList>
            <person name="Haridas S."/>
            <person name="Albert R."/>
            <person name="Binder M."/>
            <person name="Bloem J."/>
            <person name="Labutti K."/>
            <person name="Salamov A."/>
            <person name="Andreopoulos B."/>
            <person name="Baker S."/>
            <person name="Barry K."/>
            <person name="Bills G."/>
            <person name="Bluhm B."/>
            <person name="Cannon C."/>
            <person name="Castanera R."/>
            <person name="Culley D."/>
            <person name="Daum C."/>
            <person name="Ezra D."/>
            <person name="Gonzalez J."/>
            <person name="Henrissat B."/>
            <person name="Kuo A."/>
            <person name="Liang C."/>
            <person name="Lipzen A."/>
            <person name="Lutzoni F."/>
            <person name="Magnuson J."/>
            <person name="Mondo S."/>
            <person name="Nolan M."/>
            <person name="Ohm R."/>
            <person name="Pangilinan J."/>
            <person name="Park H.-J."/>
            <person name="Ramirez L."/>
            <person name="Alfaro M."/>
            <person name="Sun H."/>
            <person name="Tritt A."/>
            <person name="Yoshinaga Y."/>
            <person name="Zwiers L.-H."/>
            <person name="Turgeon B."/>
            <person name="Goodwin S."/>
            <person name="Spatafora J."/>
            <person name="Crous P."/>
            <person name="Grigoriev I."/>
        </authorList>
    </citation>
    <scope>NUCLEOTIDE SEQUENCE</scope>
    <source>
        <strain evidence="8">CBS 116005</strain>
    </source>
</reference>
<name>A0A6G1L2Y3_9PEZI</name>
<dbReference type="GO" id="GO:0020037">
    <property type="term" value="F:heme binding"/>
    <property type="evidence" value="ECO:0007669"/>
    <property type="project" value="InterPro"/>
</dbReference>
<keyword evidence="7" id="KW-0812">Transmembrane</keyword>
<dbReference type="OrthoDB" id="3366823at2759"/>
<dbReference type="EMBL" id="ML995858">
    <property type="protein sequence ID" value="KAF2767281.1"/>
    <property type="molecule type" value="Genomic_DNA"/>
</dbReference>
<dbReference type="Gene3D" id="1.10.630.10">
    <property type="entry name" value="Cytochrome P450"/>
    <property type="match status" value="1"/>
</dbReference>
<feature type="binding site" description="axial binding residue" evidence="6">
    <location>
        <position position="445"/>
    </location>
    <ligand>
        <name>heme</name>
        <dbReference type="ChEBI" id="CHEBI:30413"/>
    </ligand>
    <ligandPart>
        <name>Fe</name>
        <dbReference type="ChEBI" id="CHEBI:18248"/>
    </ligandPart>
</feature>
<dbReference type="GO" id="GO:0008395">
    <property type="term" value="F:steroid hydroxylase activity"/>
    <property type="evidence" value="ECO:0007669"/>
    <property type="project" value="TreeGrafter"/>
</dbReference>
<comment type="similarity">
    <text evidence="2">Belongs to the cytochrome P450 family.</text>
</comment>
<dbReference type="InterPro" id="IPR036396">
    <property type="entry name" value="Cyt_P450_sf"/>
</dbReference>
<evidence type="ECO:0000256" key="3">
    <source>
        <dbReference type="ARBA" id="ARBA00022617"/>
    </source>
</evidence>
<evidence type="ECO:0000256" key="5">
    <source>
        <dbReference type="ARBA" id="ARBA00023004"/>
    </source>
</evidence>
<dbReference type="AlphaFoldDB" id="A0A6G1L2Y3"/>
<dbReference type="GO" id="GO:0005506">
    <property type="term" value="F:iron ion binding"/>
    <property type="evidence" value="ECO:0007669"/>
    <property type="project" value="InterPro"/>
</dbReference>
<dbReference type="PRINTS" id="PR00465">
    <property type="entry name" value="EP450IV"/>
</dbReference>
<comment type="cofactor">
    <cofactor evidence="1 6">
        <name>heme</name>
        <dbReference type="ChEBI" id="CHEBI:30413"/>
    </cofactor>
</comment>
<evidence type="ECO:0000256" key="6">
    <source>
        <dbReference type="PIRSR" id="PIRSR602403-1"/>
    </source>
</evidence>